<sequence length="143" mass="16316">MGSIFLTHLPSAWHVDQAILSEESRLVVLRFGNDANPDCMTMDEHLFKLSPIVKSFAVIYTVDITRIPDFNSMYELYDPCTVMFFWRNKHIQVDFGTGNNNKINFPVGGKQELVDILEVAYRAASKGKGLAVSPKDYSTKWMY</sequence>
<gene>
    <name evidence="8" type="ORF">BDU57DRAFT_555023</name>
</gene>
<comment type="subcellular location">
    <subcellularLocation>
        <location evidence="1 6">Nucleus</location>
    </subcellularLocation>
</comment>
<dbReference type="Pfam" id="PF02966">
    <property type="entry name" value="DIM1"/>
    <property type="match status" value="1"/>
</dbReference>
<dbReference type="FunFam" id="3.40.30.10:FF:000004">
    <property type="entry name" value="Spliceosomal protein DIB1"/>
    <property type="match status" value="1"/>
</dbReference>
<organism evidence="8 9">
    <name type="scientific">Ampelomyces quisqualis</name>
    <name type="common">Powdery mildew agent</name>
    <dbReference type="NCBI Taxonomy" id="50730"/>
    <lineage>
        <taxon>Eukaryota</taxon>
        <taxon>Fungi</taxon>
        <taxon>Dikarya</taxon>
        <taxon>Ascomycota</taxon>
        <taxon>Pezizomycotina</taxon>
        <taxon>Dothideomycetes</taxon>
        <taxon>Pleosporomycetidae</taxon>
        <taxon>Pleosporales</taxon>
        <taxon>Pleosporineae</taxon>
        <taxon>Phaeosphaeriaceae</taxon>
        <taxon>Ampelomyces</taxon>
    </lineage>
</organism>
<dbReference type="PIRSF" id="PIRSF017199">
    <property type="entry name" value="mRNA_splic_U5"/>
    <property type="match status" value="1"/>
</dbReference>
<dbReference type="PANTHER" id="PTHR12052">
    <property type="entry name" value="THIOREDOXIN-LIKE PROTEN 4A, 4B"/>
    <property type="match status" value="1"/>
</dbReference>
<proteinExistence type="inferred from homology"/>
<feature type="disulfide bond" evidence="7">
    <location>
        <begin position="39"/>
        <end position="80"/>
    </location>
</feature>
<dbReference type="GO" id="GO:0005681">
    <property type="term" value="C:spliceosomal complex"/>
    <property type="evidence" value="ECO:0007669"/>
    <property type="project" value="TreeGrafter"/>
</dbReference>
<dbReference type="Gene3D" id="3.40.30.10">
    <property type="entry name" value="Glutaredoxin"/>
    <property type="match status" value="1"/>
</dbReference>
<dbReference type="InterPro" id="IPR004123">
    <property type="entry name" value="Dim1"/>
</dbReference>
<evidence type="ECO:0000256" key="6">
    <source>
        <dbReference type="PIRNR" id="PIRNR017199"/>
    </source>
</evidence>
<keyword evidence="9" id="KW-1185">Reference proteome</keyword>
<evidence type="ECO:0000256" key="4">
    <source>
        <dbReference type="ARBA" id="ARBA00023187"/>
    </source>
</evidence>
<dbReference type="CDD" id="cd02954">
    <property type="entry name" value="DIM1"/>
    <property type="match status" value="1"/>
</dbReference>
<keyword evidence="3 6" id="KW-0507">mRNA processing</keyword>
<protein>
    <recommendedName>
        <fullName evidence="6">Spliceosomal protein DIB1</fullName>
    </recommendedName>
</protein>
<dbReference type="Proteomes" id="UP000800096">
    <property type="component" value="Unassembled WGS sequence"/>
</dbReference>
<comment type="similarity">
    <text evidence="2 6">Belongs to the DIM1 family.</text>
</comment>
<dbReference type="GO" id="GO:0005682">
    <property type="term" value="C:U5 snRNP"/>
    <property type="evidence" value="ECO:0007669"/>
    <property type="project" value="UniProtKB-UniRule"/>
</dbReference>
<evidence type="ECO:0000256" key="2">
    <source>
        <dbReference type="ARBA" id="ARBA00008241"/>
    </source>
</evidence>
<comment type="function">
    <text evidence="6">Essential role in pre-mRNA splicing. Also essential for entry into mitosis (G2/M progression) as well as for chromosome segregation during mitosis.</text>
</comment>
<dbReference type="GO" id="GO:0000398">
    <property type="term" value="P:mRNA splicing, via spliceosome"/>
    <property type="evidence" value="ECO:0007669"/>
    <property type="project" value="UniProtKB-UniRule"/>
</dbReference>
<keyword evidence="5 6" id="KW-0539">Nucleus</keyword>
<evidence type="ECO:0000256" key="5">
    <source>
        <dbReference type="ARBA" id="ARBA00023242"/>
    </source>
</evidence>
<evidence type="ECO:0000256" key="3">
    <source>
        <dbReference type="ARBA" id="ARBA00022664"/>
    </source>
</evidence>
<reference evidence="8" key="1">
    <citation type="journal article" date="2020" name="Stud. Mycol.">
        <title>101 Dothideomycetes genomes: a test case for predicting lifestyles and emergence of pathogens.</title>
        <authorList>
            <person name="Haridas S."/>
            <person name="Albert R."/>
            <person name="Binder M."/>
            <person name="Bloem J."/>
            <person name="Labutti K."/>
            <person name="Salamov A."/>
            <person name="Andreopoulos B."/>
            <person name="Baker S."/>
            <person name="Barry K."/>
            <person name="Bills G."/>
            <person name="Bluhm B."/>
            <person name="Cannon C."/>
            <person name="Castanera R."/>
            <person name="Culley D."/>
            <person name="Daum C."/>
            <person name="Ezra D."/>
            <person name="Gonzalez J."/>
            <person name="Henrissat B."/>
            <person name="Kuo A."/>
            <person name="Liang C."/>
            <person name="Lipzen A."/>
            <person name="Lutzoni F."/>
            <person name="Magnuson J."/>
            <person name="Mondo S."/>
            <person name="Nolan M."/>
            <person name="Ohm R."/>
            <person name="Pangilinan J."/>
            <person name="Park H.-J."/>
            <person name="Ramirez L."/>
            <person name="Alfaro M."/>
            <person name="Sun H."/>
            <person name="Tritt A."/>
            <person name="Yoshinaga Y."/>
            <person name="Zwiers L.-H."/>
            <person name="Turgeon B."/>
            <person name="Goodwin S."/>
            <person name="Spatafora J."/>
            <person name="Crous P."/>
            <person name="Grigoriev I."/>
        </authorList>
    </citation>
    <scope>NUCLEOTIDE SEQUENCE</scope>
    <source>
        <strain evidence="8">HMLAC05119</strain>
    </source>
</reference>
<accession>A0A6A5QX45</accession>
<dbReference type="SUPFAM" id="SSF52833">
    <property type="entry name" value="Thioredoxin-like"/>
    <property type="match status" value="1"/>
</dbReference>
<dbReference type="InterPro" id="IPR036249">
    <property type="entry name" value="Thioredoxin-like_sf"/>
</dbReference>
<dbReference type="SMART" id="SM01410">
    <property type="entry name" value="DIM1"/>
    <property type="match status" value="1"/>
</dbReference>
<name>A0A6A5QX45_AMPQU</name>
<keyword evidence="4 6" id="KW-0508">mRNA splicing</keyword>
<evidence type="ECO:0000256" key="7">
    <source>
        <dbReference type="PIRSR" id="PIRSR017199-1"/>
    </source>
</evidence>
<dbReference type="PANTHER" id="PTHR12052:SF5">
    <property type="entry name" value="THIOREDOXIN-LIKE PROTEIN 4A"/>
    <property type="match status" value="1"/>
</dbReference>
<dbReference type="OrthoDB" id="147752at2759"/>
<dbReference type="GO" id="GO:0046540">
    <property type="term" value="C:U4/U6 x U5 tri-snRNP complex"/>
    <property type="evidence" value="ECO:0007669"/>
    <property type="project" value="UniProtKB-UniRule"/>
</dbReference>
<evidence type="ECO:0000256" key="1">
    <source>
        <dbReference type="ARBA" id="ARBA00004123"/>
    </source>
</evidence>
<evidence type="ECO:0000313" key="9">
    <source>
        <dbReference type="Proteomes" id="UP000800096"/>
    </source>
</evidence>
<evidence type="ECO:0000313" key="8">
    <source>
        <dbReference type="EMBL" id="KAF1919849.1"/>
    </source>
</evidence>
<dbReference type="AlphaFoldDB" id="A0A6A5QX45"/>
<dbReference type="EMBL" id="ML979133">
    <property type="protein sequence ID" value="KAF1919849.1"/>
    <property type="molecule type" value="Genomic_DNA"/>
</dbReference>